<dbReference type="EMBL" id="CAJNRD030001123">
    <property type="protein sequence ID" value="CAG5103679.1"/>
    <property type="molecule type" value="Genomic_DNA"/>
</dbReference>
<evidence type="ECO:0000313" key="1">
    <source>
        <dbReference type="EMBL" id="CAG5103679.1"/>
    </source>
</evidence>
<proteinExistence type="predicted"/>
<reference evidence="1" key="1">
    <citation type="submission" date="2021-04" db="EMBL/GenBank/DDBJ databases">
        <authorList>
            <person name="Chebbi M.A.C M."/>
        </authorList>
    </citation>
    <scope>NUCLEOTIDE SEQUENCE</scope>
</reference>
<dbReference type="OrthoDB" id="6343426at2759"/>
<dbReference type="Proteomes" id="UP000786811">
    <property type="component" value="Unassembled WGS sequence"/>
</dbReference>
<name>A0A8J2MXK2_COTCN</name>
<dbReference type="AlphaFoldDB" id="A0A8J2MXK2"/>
<protein>
    <submittedName>
        <fullName evidence="1">Uncharacterized protein</fullName>
    </submittedName>
</protein>
<evidence type="ECO:0000313" key="2">
    <source>
        <dbReference type="Proteomes" id="UP000786811"/>
    </source>
</evidence>
<comment type="caution">
    <text evidence="1">The sequence shown here is derived from an EMBL/GenBank/DDBJ whole genome shotgun (WGS) entry which is preliminary data.</text>
</comment>
<keyword evidence="2" id="KW-1185">Reference proteome</keyword>
<accession>A0A8J2MXK2</accession>
<gene>
    <name evidence="1" type="ORF">HICCMSTLAB_LOCUS11630</name>
</gene>
<sequence length="346" mass="38901">MTARRHIYENTGMISDIINSGTAVINFDNKGTTDNALLKKNHFYYKGKIIESHECFDTYIAPGTLVKFSGYNWSSAEYSDCTWYATMCWTIDHNPWSSVVIKSGLMFITGRVADLNGRRGVIELTDNSERVHRILFVATKFYPNGQKFSGKILSEELTIGQSIMFDAIPCIPEENEEGCQWFASCAYVGYRPYLNIKTPEKINGVTGGLSPVSNKCTKIDDYKVNTNASCFKLIKEYMSNPESLFVCGRGIVVDIINDEFGVLLGEFGVNHFQTILFHRHSVFIDKFCLTTVNLAEIFTNGDRLKFIAVGAPPGFFTEWIAVQISVILTDLKKEPDETCSEFSDSV</sequence>
<organism evidence="1 2">
    <name type="scientific">Cotesia congregata</name>
    <name type="common">Parasitoid wasp</name>
    <name type="synonym">Apanteles congregatus</name>
    <dbReference type="NCBI Taxonomy" id="51543"/>
    <lineage>
        <taxon>Eukaryota</taxon>
        <taxon>Metazoa</taxon>
        <taxon>Ecdysozoa</taxon>
        <taxon>Arthropoda</taxon>
        <taxon>Hexapoda</taxon>
        <taxon>Insecta</taxon>
        <taxon>Pterygota</taxon>
        <taxon>Neoptera</taxon>
        <taxon>Endopterygota</taxon>
        <taxon>Hymenoptera</taxon>
        <taxon>Apocrita</taxon>
        <taxon>Ichneumonoidea</taxon>
        <taxon>Braconidae</taxon>
        <taxon>Microgastrinae</taxon>
        <taxon>Cotesia</taxon>
    </lineage>
</organism>